<dbReference type="InterPro" id="IPR001647">
    <property type="entry name" value="HTH_TetR"/>
</dbReference>
<dbReference type="PROSITE" id="PS50977">
    <property type="entry name" value="HTH_TETR_2"/>
    <property type="match status" value="1"/>
</dbReference>
<dbReference type="InterPro" id="IPR009057">
    <property type="entry name" value="Homeodomain-like_sf"/>
</dbReference>
<gene>
    <name evidence="6" type="ORF">JHE00_24150</name>
</gene>
<protein>
    <submittedName>
        <fullName evidence="6">TetR family transcriptional regulator</fullName>
    </submittedName>
</protein>
<sequence>MPRASAAAAAATAQEILDRATTLFAERGFAAVSLDDVAHAAGVTRGAVYHHYGNKTGVFRAVAERLQATVASAVTGAATQPDAAGRLRAGSHAFVDAITTAPANRVLLVDGPAALGWAQWRRFDSENSVVHLREALAESGVASDLLDAMTAQLSGAMNEAALWLAERPGDADARQAAHRALDRLLDSVVD</sequence>
<reference evidence="6" key="1">
    <citation type="submission" date="2020-12" db="EMBL/GenBank/DDBJ databases">
        <title>Prauserella sp. ASG 168, a novel actinomycete isolated from cave rock.</title>
        <authorList>
            <person name="Suriyachadkun C."/>
        </authorList>
    </citation>
    <scope>NUCLEOTIDE SEQUENCE</scope>
    <source>
        <strain evidence="6">ASG 168</strain>
    </source>
</reference>
<dbReference type="PANTHER" id="PTHR30055:SF234">
    <property type="entry name" value="HTH-TYPE TRANSCRIPTIONAL REGULATOR BETI"/>
    <property type="match status" value="1"/>
</dbReference>
<keyword evidence="3" id="KW-0804">Transcription</keyword>
<dbReference type="Pfam" id="PF21351">
    <property type="entry name" value="TetR_C_41"/>
    <property type="match status" value="1"/>
</dbReference>
<evidence type="ECO:0000259" key="5">
    <source>
        <dbReference type="PROSITE" id="PS50977"/>
    </source>
</evidence>
<feature type="DNA-binding region" description="H-T-H motif" evidence="4">
    <location>
        <begin position="33"/>
        <end position="52"/>
    </location>
</feature>
<dbReference type="Gene3D" id="1.10.357.10">
    <property type="entry name" value="Tetracycline Repressor, domain 2"/>
    <property type="match status" value="1"/>
</dbReference>
<dbReference type="InterPro" id="IPR050109">
    <property type="entry name" value="HTH-type_TetR-like_transc_reg"/>
</dbReference>
<dbReference type="InterPro" id="IPR049484">
    <property type="entry name" value="Rv0078-like_C"/>
</dbReference>
<dbReference type="AlphaFoldDB" id="A0A934QW02"/>
<evidence type="ECO:0000256" key="2">
    <source>
        <dbReference type="ARBA" id="ARBA00023125"/>
    </source>
</evidence>
<accession>A0A934QW02</accession>
<keyword evidence="2 4" id="KW-0238">DNA-binding</keyword>
<evidence type="ECO:0000313" key="6">
    <source>
        <dbReference type="EMBL" id="MBK1787428.1"/>
    </source>
</evidence>
<organism evidence="6 7">
    <name type="scientific">Prauserella cavernicola</name>
    <dbReference type="NCBI Taxonomy" id="2800127"/>
    <lineage>
        <taxon>Bacteria</taxon>
        <taxon>Bacillati</taxon>
        <taxon>Actinomycetota</taxon>
        <taxon>Actinomycetes</taxon>
        <taxon>Pseudonocardiales</taxon>
        <taxon>Pseudonocardiaceae</taxon>
        <taxon>Prauserella</taxon>
    </lineage>
</organism>
<dbReference type="Pfam" id="PF00440">
    <property type="entry name" value="TetR_N"/>
    <property type="match status" value="1"/>
</dbReference>
<dbReference type="PANTHER" id="PTHR30055">
    <property type="entry name" value="HTH-TYPE TRANSCRIPTIONAL REGULATOR RUTR"/>
    <property type="match status" value="1"/>
</dbReference>
<proteinExistence type="predicted"/>
<feature type="domain" description="HTH tetR-type" evidence="5">
    <location>
        <begin position="10"/>
        <end position="70"/>
    </location>
</feature>
<dbReference type="GO" id="GO:0000976">
    <property type="term" value="F:transcription cis-regulatory region binding"/>
    <property type="evidence" value="ECO:0007669"/>
    <property type="project" value="TreeGrafter"/>
</dbReference>
<dbReference type="PRINTS" id="PR00455">
    <property type="entry name" value="HTHTETR"/>
</dbReference>
<dbReference type="EMBL" id="JAENJH010000006">
    <property type="protein sequence ID" value="MBK1787428.1"/>
    <property type="molecule type" value="Genomic_DNA"/>
</dbReference>
<evidence type="ECO:0000256" key="4">
    <source>
        <dbReference type="PROSITE-ProRule" id="PRU00335"/>
    </source>
</evidence>
<evidence type="ECO:0000256" key="1">
    <source>
        <dbReference type="ARBA" id="ARBA00023015"/>
    </source>
</evidence>
<comment type="caution">
    <text evidence="6">The sequence shown here is derived from an EMBL/GenBank/DDBJ whole genome shotgun (WGS) entry which is preliminary data.</text>
</comment>
<name>A0A934QW02_9PSEU</name>
<keyword evidence="1" id="KW-0805">Transcription regulation</keyword>
<evidence type="ECO:0000313" key="7">
    <source>
        <dbReference type="Proteomes" id="UP000635245"/>
    </source>
</evidence>
<dbReference type="Proteomes" id="UP000635245">
    <property type="component" value="Unassembled WGS sequence"/>
</dbReference>
<dbReference type="RefSeq" id="WP_200322017.1">
    <property type="nucleotide sequence ID" value="NZ_JAENJH010000006.1"/>
</dbReference>
<keyword evidence="7" id="KW-1185">Reference proteome</keyword>
<dbReference type="SUPFAM" id="SSF46689">
    <property type="entry name" value="Homeodomain-like"/>
    <property type="match status" value="1"/>
</dbReference>
<dbReference type="GO" id="GO:0003700">
    <property type="term" value="F:DNA-binding transcription factor activity"/>
    <property type="evidence" value="ECO:0007669"/>
    <property type="project" value="TreeGrafter"/>
</dbReference>
<evidence type="ECO:0000256" key="3">
    <source>
        <dbReference type="ARBA" id="ARBA00023163"/>
    </source>
</evidence>